<evidence type="ECO:0000313" key="3">
    <source>
        <dbReference type="EMBL" id="NJB70268.1"/>
    </source>
</evidence>
<organism evidence="3 4">
    <name type="scientific">Saonia flava</name>
    <dbReference type="NCBI Taxonomy" id="523696"/>
    <lineage>
        <taxon>Bacteria</taxon>
        <taxon>Pseudomonadati</taxon>
        <taxon>Bacteroidota</taxon>
        <taxon>Flavobacteriia</taxon>
        <taxon>Flavobacteriales</taxon>
        <taxon>Flavobacteriaceae</taxon>
        <taxon>Saonia</taxon>
    </lineage>
</organism>
<feature type="domain" description="Aerotolerance regulator N-terminal" evidence="2">
    <location>
        <begin position="1"/>
        <end position="76"/>
    </location>
</feature>
<comment type="caution">
    <text evidence="3">The sequence shown here is derived from an EMBL/GenBank/DDBJ whole genome shotgun (WGS) entry which is preliminary data.</text>
</comment>
<keyword evidence="1" id="KW-0472">Membrane</keyword>
<dbReference type="EMBL" id="JAATJJ010000001">
    <property type="protein sequence ID" value="NJB70268.1"/>
    <property type="molecule type" value="Genomic_DNA"/>
</dbReference>
<dbReference type="InterPro" id="IPR024163">
    <property type="entry name" value="Aerotolerance_reg_N"/>
</dbReference>
<keyword evidence="1" id="KW-1133">Transmembrane helix</keyword>
<evidence type="ECO:0000259" key="2">
    <source>
        <dbReference type="Pfam" id="PF07584"/>
    </source>
</evidence>
<dbReference type="NCBIfam" id="TIGR02226">
    <property type="entry name" value="two_anch"/>
    <property type="match status" value="1"/>
</dbReference>
<dbReference type="Proteomes" id="UP000590442">
    <property type="component" value="Unassembled WGS sequence"/>
</dbReference>
<proteinExistence type="predicted"/>
<dbReference type="AlphaFoldDB" id="A0A846QQ85"/>
<accession>A0A846QQ85</accession>
<keyword evidence="1" id="KW-0812">Transmembrane</keyword>
<evidence type="ECO:0000256" key="1">
    <source>
        <dbReference type="SAM" id="Phobius"/>
    </source>
</evidence>
<evidence type="ECO:0000313" key="4">
    <source>
        <dbReference type="Proteomes" id="UP000590442"/>
    </source>
</evidence>
<reference evidence="3 4" key="1">
    <citation type="submission" date="2020-03" db="EMBL/GenBank/DDBJ databases">
        <title>Genomic Encyclopedia of Type Strains, Phase IV (KMG-IV): sequencing the most valuable type-strain genomes for metagenomic binning, comparative biology and taxonomic classification.</title>
        <authorList>
            <person name="Goeker M."/>
        </authorList>
    </citation>
    <scope>NUCLEOTIDE SEQUENCE [LARGE SCALE GENOMIC DNA]</scope>
    <source>
        <strain evidence="3 4">DSM 29762</strain>
    </source>
</reference>
<protein>
    <recommendedName>
        <fullName evidence="2">Aerotolerance regulator N-terminal domain-containing protein</fullName>
    </recommendedName>
</protein>
<dbReference type="RefSeq" id="WP_167960929.1">
    <property type="nucleotide sequence ID" value="NZ_JAATJJ010000001.1"/>
</dbReference>
<feature type="transmembrane region" description="Helical" evidence="1">
    <location>
        <begin position="56"/>
        <end position="75"/>
    </location>
</feature>
<dbReference type="InterPro" id="IPR011933">
    <property type="entry name" value="Double_TM_dom"/>
</dbReference>
<dbReference type="PANTHER" id="PTHR37464:SF1">
    <property type="entry name" value="BLL2463 PROTEIN"/>
    <property type="match status" value="1"/>
</dbReference>
<sequence>MNFLHPTYLWALLGLAVPIAIHLWSKKKVRTIKVGSIKFIKNTNPKQTNTIKINELWLLALRLLTLFLLVLISAGPQLKTNGLRNPITYLIEPSLLSNNKLKSILDSLPVSDLRLLKSGFPKWDENSTKIKNHPPLNYWHLAQEMSSIQSDSIVVFTKGLVSGIKGMRPVVHSNVHLIVIDSENTSYEDILEANLNGEQAQFLSVISDGKKLAFESRSIPLKNEQIEINQQKDSISILLNGTRKNFPIKTLKPLEVLLVYKDSLSGDVTYIEAAYRAVSKYLDREINLKKVSEASGESLLSFNSIVWLSEEPVPETEATVLAYKPDSLASKLIELSSFPNMYHITRPLTSENIINEHLAEHIIKSLDLYPEIDKEALLYDKRVVDVEELNPIQSNRKNTAGLFETTDISPWLWIALFFILIAERFFSKYRKQ</sequence>
<feature type="transmembrane region" description="Helical" evidence="1">
    <location>
        <begin position="408"/>
        <end position="426"/>
    </location>
</feature>
<dbReference type="Pfam" id="PF07584">
    <property type="entry name" value="BatA"/>
    <property type="match status" value="1"/>
</dbReference>
<dbReference type="PANTHER" id="PTHR37464">
    <property type="entry name" value="BLL2463 PROTEIN"/>
    <property type="match status" value="1"/>
</dbReference>
<name>A0A846QQ85_9FLAO</name>
<keyword evidence="4" id="KW-1185">Reference proteome</keyword>
<feature type="transmembrane region" description="Helical" evidence="1">
    <location>
        <begin position="6"/>
        <end position="24"/>
    </location>
</feature>
<gene>
    <name evidence="3" type="ORF">GGR42_000730</name>
</gene>